<accession>A0A4S2MB12</accession>
<sequence length="190" mass="21477">MAFHILDGFKRLFFTKTFPREEELHIRKRRLPNRKQSLCTSYPGTSFEAHHKGNNFYPMERPLKNSLSDISDPSGPYGFWTVSLLTPQDAPRALTIVYEAVKNPIADIHFPSATAPETPDGLETIAKFPHFNDVLALQLQHLYSSLLFSGFPLGLGACYYSPNVPSWQSLQPKWLRLVPKQPHVDAALVG</sequence>
<dbReference type="Proteomes" id="UP000308267">
    <property type="component" value="Unassembled WGS sequence"/>
</dbReference>
<evidence type="ECO:0000313" key="1">
    <source>
        <dbReference type="EMBL" id="TGZ73666.1"/>
    </source>
</evidence>
<reference evidence="1 2" key="1">
    <citation type="journal article" date="2019" name="BMC Genomics">
        <title>New insights from Opisthorchis felineus genome: update on genomics of the epidemiologically important liver flukes.</title>
        <authorList>
            <person name="Ershov N.I."/>
            <person name="Mordvinov V.A."/>
            <person name="Prokhortchouk E.B."/>
            <person name="Pakharukova M.Y."/>
            <person name="Gunbin K.V."/>
            <person name="Ustyantsev K."/>
            <person name="Genaev M.A."/>
            <person name="Blinov A.G."/>
            <person name="Mazur A."/>
            <person name="Boulygina E."/>
            <person name="Tsygankova S."/>
            <person name="Khrameeva E."/>
            <person name="Chekanov N."/>
            <person name="Fan G."/>
            <person name="Xiao A."/>
            <person name="Zhang H."/>
            <person name="Xu X."/>
            <person name="Yang H."/>
            <person name="Solovyev V."/>
            <person name="Lee S.M."/>
            <person name="Liu X."/>
            <person name="Afonnikov D.A."/>
            <person name="Skryabin K.G."/>
        </authorList>
    </citation>
    <scope>NUCLEOTIDE SEQUENCE [LARGE SCALE GENOMIC DNA]</scope>
    <source>
        <strain evidence="1">AK-0245</strain>
        <tissue evidence="1">Whole organism</tissue>
    </source>
</reference>
<dbReference type="EMBL" id="SJOL01002502">
    <property type="protein sequence ID" value="TGZ73666.1"/>
    <property type="molecule type" value="Genomic_DNA"/>
</dbReference>
<evidence type="ECO:0000313" key="2">
    <source>
        <dbReference type="Proteomes" id="UP000308267"/>
    </source>
</evidence>
<keyword evidence="2" id="KW-1185">Reference proteome</keyword>
<proteinExistence type="predicted"/>
<dbReference type="AlphaFoldDB" id="A0A4S2MB12"/>
<gene>
    <name evidence="1" type="ORF">CRM22_001394</name>
</gene>
<name>A0A4S2MB12_OPIFE</name>
<organism evidence="1 2">
    <name type="scientific">Opisthorchis felineus</name>
    <dbReference type="NCBI Taxonomy" id="147828"/>
    <lineage>
        <taxon>Eukaryota</taxon>
        <taxon>Metazoa</taxon>
        <taxon>Spiralia</taxon>
        <taxon>Lophotrochozoa</taxon>
        <taxon>Platyhelminthes</taxon>
        <taxon>Trematoda</taxon>
        <taxon>Digenea</taxon>
        <taxon>Opisthorchiida</taxon>
        <taxon>Opisthorchiata</taxon>
        <taxon>Opisthorchiidae</taxon>
        <taxon>Opisthorchis</taxon>
    </lineage>
</organism>
<protein>
    <submittedName>
        <fullName evidence="1">Uncharacterized protein</fullName>
    </submittedName>
</protein>
<comment type="caution">
    <text evidence="1">The sequence shown here is derived from an EMBL/GenBank/DDBJ whole genome shotgun (WGS) entry which is preliminary data.</text>
</comment>